<keyword evidence="1" id="KW-0175">Coiled coil</keyword>
<keyword evidence="4" id="KW-1185">Reference proteome</keyword>
<accession>A0ABS2AU81</accession>
<sequence>MASNATNASIDRLREQHTLQQRELRMRHAAQKRALARVTVQQSALEAAEREREAATERLNAAVAEAHEGRDVAVAVLTRLCSSVQDVAGLIGPSVAEVRRAVQRAPEAVVNRQVELLLASGAKRRRLRAAPVEERSEPVSLSGHGGGGEAEMAGPH</sequence>
<evidence type="ECO:0000256" key="2">
    <source>
        <dbReference type="SAM" id="MobiDB-lite"/>
    </source>
</evidence>
<evidence type="ECO:0000313" key="4">
    <source>
        <dbReference type="Proteomes" id="UP000632138"/>
    </source>
</evidence>
<evidence type="ECO:0000256" key="1">
    <source>
        <dbReference type="SAM" id="Coils"/>
    </source>
</evidence>
<dbReference type="RefSeq" id="WP_203383757.1">
    <property type="nucleotide sequence ID" value="NZ_JAENHP010000035.1"/>
</dbReference>
<name>A0ABS2AU81_9ACTN</name>
<dbReference type="Proteomes" id="UP000632138">
    <property type="component" value="Unassembled WGS sequence"/>
</dbReference>
<gene>
    <name evidence="3" type="ORF">JIG36_48715</name>
</gene>
<protein>
    <submittedName>
        <fullName evidence="3">Uncharacterized protein</fullName>
    </submittedName>
</protein>
<proteinExistence type="predicted"/>
<comment type="caution">
    <text evidence="3">The sequence shown here is derived from an EMBL/GenBank/DDBJ whole genome shotgun (WGS) entry which is preliminary data.</text>
</comment>
<feature type="coiled-coil region" evidence="1">
    <location>
        <begin position="38"/>
        <end position="65"/>
    </location>
</feature>
<reference evidence="3 4" key="1">
    <citation type="submission" date="2021-01" db="EMBL/GenBank/DDBJ databases">
        <title>Actinoplanes sp. nov. LDG1-06 isolated from lichen.</title>
        <authorList>
            <person name="Saeng-In P."/>
            <person name="Phongsopitanun W."/>
            <person name="Kanchanasin P."/>
            <person name="Yuki M."/>
            <person name="Kudo T."/>
            <person name="Ohkuma M."/>
            <person name="Tanasupawat S."/>
        </authorList>
    </citation>
    <scope>NUCLEOTIDE SEQUENCE [LARGE SCALE GENOMIC DNA]</scope>
    <source>
        <strain evidence="3 4">LDG1-06</strain>
    </source>
</reference>
<evidence type="ECO:0000313" key="3">
    <source>
        <dbReference type="EMBL" id="MBM2623405.1"/>
    </source>
</evidence>
<dbReference type="EMBL" id="JAENHP010000035">
    <property type="protein sequence ID" value="MBM2623405.1"/>
    <property type="molecule type" value="Genomic_DNA"/>
</dbReference>
<feature type="region of interest" description="Disordered" evidence="2">
    <location>
        <begin position="127"/>
        <end position="156"/>
    </location>
</feature>
<organism evidence="3 4">
    <name type="scientific">Paractinoplanes ovalisporus</name>
    <dbReference type="NCBI Taxonomy" id="2810368"/>
    <lineage>
        <taxon>Bacteria</taxon>
        <taxon>Bacillati</taxon>
        <taxon>Actinomycetota</taxon>
        <taxon>Actinomycetes</taxon>
        <taxon>Micromonosporales</taxon>
        <taxon>Micromonosporaceae</taxon>
        <taxon>Paractinoplanes</taxon>
    </lineage>
</organism>